<reference evidence="1 2" key="1">
    <citation type="journal article" date="2018" name="Nat. Ecol. Evol.">
        <title>Shark genomes provide insights into elasmobranch evolution and the origin of vertebrates.</title>
        <authorList>
            <person name="Hara Y"/>
            <person name="Yamaguchi K"/>
            <person name="Onimaru K"/>
            <person name="Kadota M"/>
            <person name="Koyanagi M"/>
            <person name="Keeley SD"/>
            <person name="Tatsumi K"/>
            <person name="Tanaka K"/>
            <person name="Motone F"/>
            <person name="Kageyama Y"/>
            <person name="Nozu R"/>
            <person name="Adachi N"/>
            <person name="Nishimura O"/>
            <person name="Nakagawa R"/>
            <person name="Tanegashima C"/>
            <person name="Kiyatake I"/>
            <person name="Matsumoto R"/>
            <person name="Murakumo K"/>
            <person name="Nishida K"/>
            <person name="Terakita A"/>
            <person name="Kuratani S"/>
            <person name="Sato K"/>
            <person name="Hyodo S Kuraku.S."/>
        </authorList>
    </citation>
    <scope>NUCLEOTIDE SEQUENCE [LARGE SCALE GENOMIC DNA]</scope>
</reference>
<name>A0A401PS70_SCYTO</name>
<dbReference type="EMBL" id="BFAA01015177">
    <property type="protein sequence ID" value="GCB75986.1"/>
    <property type="molecule type" value="Genomic_DNA"/>
</dbReference>
<dbReference type="GO" id="GO:0008285">
    <property type="term" value="P:negative regulation of cell population proliferation"/>
    <property type="evidence" value="ECO:0007669"/>
    <property type="project" value="InterPro"/>
</dbReference>
<organism evidence="1 2">
    <name type="scientific">Scyliorhinus torazame</name>
    <name type="common">Cloudy catshark</name>
    <name type="synonym">Catulus torazame</name>
    <dbReference type="NCBI Taxonomy" id="75743"/>
    <lineage>
        <taxon>Eukaryota</taxon>
        <taxon>Metazoa</taxon>
        <taxon>Chordata</taxon>
        <taxon>Craniata</taxon>
        <taxon>Vertebrata</taxon>
        <taxon>Chondrichthyes</taxon>
        <taxon>Elasmobranchii</taxon>
        <taxon>Galeomorphii</taxon>
        <taxon>Galeoidea</taxon>
        <taxon>Carcharhiniformes</taxon>
        <taxon>Scyliorhinidae</taxon>
        <taxon>Scyliorhinus</taxon>
    </lineage>
</organism>
<dbReference type="GO" id="GO:0015631">
    <property type="term" value="F:tubulin binding"/>
    <property type="evidence" value="ECO:0007669"/>
    <property type="project" value="TreeGrafter"/>
</dbReference>
<comment type="caution">
    <text evidence="1">The sequence shown here is derived from an EMBL/GenBank/DDBJ whole genome shotgun (WGS) entry which is preliminary data.</text>
</comment>
<dbReference type="GO" id="GO:0005929">
    <property type="term" value="C:cilium"/>
    <property type="evidence" value="ECO:0007669"/>
    <property type="project" value="TreeGrafter"/>
</dbReference>
<keyword evidence="2" id="KW-1185">Reference proteome</keyword>
<accession>A0A401PS70</accession>
<evidence type="ECO:0000313" key="2">
    <source>
        <dbReference type="Proteomes" id="UP000288216"/>
    </source>
</evidence>
<evidence type="ECO:0000313" key="1">
    <source>
        <dbReference type="EMBL" id="GCB75986.1"/>
    </source>
</evidence>
<protein>
    <submittedName>
        <fullName evidence="1">Uncharacterized protein</fullName>
    </submittedName>
</protein>
<gene>
    <name evidence="1" type="ORF">scyTo_0019829</name>
</gene>
<sequence>MFPGLSLQVTIAFCTSVKLLKSQEIYFQRRQLKHEYNQDLVIEYNNKSTQRIPLQAFLALPFFELSTNNVDFGTCLVGQTRRTEIFLLNKTGSKSYWTAVFGET</sequence>
<dbReference type="InterPro" id="IPR033304">
    <property type="entry name" value="DLEC1"/>
</dbReference>
<dbReference type="PANTHER" id="PTHR46348:SF1">
    <property type="entry name" value="DELETED IN LUNG AND ESOPHAGEAL CANCER PROTEIN 1"/>
    <property type="match status" value="1"/>
</dbReference>
<dbReference type="STRING" id="75743.A0A401PS70"/>
<dbReference type="PANTHER" id="PTHR46348">
    <property type="entry name" value="DELETED IN LUNG AND ESOPHAGEAL CANCER PROTEIN 1"/>
    <property type="match status" value="1"/>
</dbReference>
<proteinExistence type="predicted"/>
<dbReference type="OrthoDB" id="2115465at2759"/>
<dbReference type="Proteomes" id="UP000288216">
    <property type="component" value="Unassembled WGS sequence"/>
</dbReference>
<dbReference type="GO" id="GO:0005737">
    <property type="term" value="C:cytoplasm"/>
    <property type="evidence" value="ECO:0007669"/>
    <property type="project" value="TreeGrafter"/>
</dbReference>
<dbReference type="AlphaFoldDB" id="A0A401PS70"/>